<accession>A0A067Q9I4</accession>
<protein>
    <submittedName>
        <fullName evidence="1">Uncharacterized protein</fullName>
    </submittedName>
</protein>
<name>A0A067Q9I4_9AGAM</name>
<dbReference type="Proteomes" id="UP000027265">
    <property type="component" value="Unassembled WGS sequence"/>
</dbReference>
<sequence length="71" mass="7883">MHMFAAGLCLQVDPKIYSSLSQSQAGLPTMTRRMGTANSTISQLLSKPKPSYTVFMDICPIRHPRYPSRAP</sequence>
<dbReference type="InParanoid" id="A0A067Q9I4"/>
<organism evidence="1 2">
    <name type="scientific">Jaapia argillacea MUCL 33604</name>
    <dbReference type="NCBI Taxonomy" id="933084"/>
    <lineage>
        <taxon>Eukaryota</taxon>
        <taxon>Fungi</taxon>
        <taxon>Dikarya</taxon>
        <taxon>Basidiomycota</taxon>
        <taxon>Agaricomycotina</taxon>
        <taxon>Agaricomycetes</taxon>
        <taxon>Agaricomycetidae</taxon>
        <taxon>Jaapiales</taxon>
        <taxon>Jaapiaceae</taxon>
        <taxon>Jaapia</taxon>
    </lineage>
</organism>
<keyword evidence="2" id="KW-1185">Reference proteome</keyword>
<gene>
    <name evidence="1" type="ORF">JAAARDRAFT_597980</name>
</gene>
<evidence type="ECO:0000313" key="2">
    <source>
        <dbReference type="Proteomes" id="UP000027265"/>
    </source>
</evidence>
<dbReference type="AlphaFoldDB" id="A0A067Q9I4"/>
<evidence type="ECO:0000313" key="1">
    <source>
        <dbReference type="EMBL" id="KDQ60172.1"/>
    </source>
</evidence>
<reference evidence="2" key="1">
    <citation type="journal article" date="2014" name="Proc. Natl. Acad. Sci. U.S.A.">
        <title>Extensive sampling of basidiomycete genomes demonstrates inadequacy of the white-rot/brown-rot paradigm for wood decay fungi.</title>
        <authorList>
            <person name="Riley R."/>
            <person name="Salamov A.A."/>
            <person name="Brown D.W."/>
            <person name="Nagy L.G."/>
            <person name="Floudas D."/>
            <person name="Held B.W."/>
            <person name="Levasseur A."/>
            <person name="Lombard V."/>
            <person name="Morin E."/>
            <person name="Otillar R."/>
            <person name="Lindquist E.A."/>
            <person name="Sun H."/>
            <person name="LaButti K.M."/>
            <person name="Schmutz J."/>
            <person name="Jabbour D."/>
            <person name="Luo H."/>
            <person name="Baker S.E."/>
            <person name="Pisabarro A.G."/>
            <person name="Walton J.D."/>
            <person name="Blanchette R.A."/>
            <person name="Henrissat B."/>
            <person name="Martin F."/>
            <person name="Cullen D."/>
            <person name="Hibbett D.S."/>
            <person name="Grigoriev I.V."/>
        </authorList>
    </citation>
    <scope>NUCLEOTIDE SEQUENCE [LARGE SCALE GENOMIC DNA]</scope>
    <source>
        <strain evidence="2">MUCL 33604</strain>
    </source>
</reference>
<dbReference type="EMBL" id="KL197714">
    <property type="protein sequence ID" value="KDQ60172.1"/>
    <property type="molecule type" value="Genomic_DNA"/>
</dbReference>
<dbReference type="HOGENOM" id="CLU_2740392_0_0_1"/>
<proteinExistence type="predicted"/>